<dbReference type="Proteomes" id="UP000075755">
    <property type="component" value="Chromosome"/>
</dbReference>
<keyword evidence="4" id="KW-1185">Reference proteome</keyword>
<gene>
    <name evidence="1" type="ORF">AA2016_2252</name>
    <name evidence="2" type="ORF">FHS67_002156</name>
</gene>
<evidence type="ECO:0000313" key="2">
    <source>
        <dbReference type="EMBL" id="MBB3705837.1"/>
    </source>
</evidence>
<dbReference type="EMBL" id="CP015005">
    <property type="protein sequence ID" value="AMS41180.1"/>
    <property type="molecule type" value="Genomic_DNA"/>
</dbReference>
<reference evidence="1 3" key="1">
    <citation type="submission" date="2016-03" db="EMBL/GenBank/DDBJ databases">
        <title>Complete genome of Aminobacter aminovorans KCTC 2477.</title>
        <authorList>
            <person name="Kim K.M."/>
        </authorList>
    </citation>
    <scope>NUCLEOTIDE SEQUENCE [LARGE SCALE GENOMIC DNA]</scope>
    <source>
        <strain evidence="1 3">KCTC 2477</strain>
    </source>
</reference>
<dbReference type="EMBL" id="JACICB010000007">
    <property type="protein sequence ID" value="MBB3705837.1"/>
    <property type="molecule type" value="Genomic_DNA"/>
</dbReference>
<evidence type="ECO:0000313" key="3">
    <source>
        <dbReference type="Proteomes" id="UP000075755"/>
    </source>
</evidence>
<reference evidence="2 4" key="2">
    <citation type="submission" date="2020-08" db="EMBL/GenBank/DDBJ databases">
        <title>Genomic Encyclopedia of Type Strains, Phase IV (KMG-IV): sequencing the most valuable type-strain genomes for metagenomic binning, comparative biology and taxonomic classification.</title>
        <authorList>
            <person name="Goeker M."/>
        </authorList>
    </citation>
    <scope>NUCLEOTIDE SEQUENCE [LARGE SCALE GENOMIC DNA]</scope>
    <source>
        <strain evidence="2 4">DSM 10368</strain>
    </source>
</reference>
<dbReference type="KEGG" id="aak:AA2016_2252"/>
<name>A0AAC8YMN6_AMIAI</name>
<evidence type="ECO:0000313" key="4">
    <source>
        <dbReference type="Proteomes" id="UP000577697"/>
    </source>
</evidence>
<sequence>MSDLRVEAIGFPGYYCAVYRRDGIPDRLLDGADGRPEQFPSAWAAVQAGKAALMQSRDADAPFVEADPLGVTTWLADRDAAIAAERHRVFGPDQPRDRGGRVFVVERRRRR</sequence>
<evidence type="ECO:0000313" key="1">
    <source>
        <dbReference type="EMBL" id="AMS41180.1"/>
    </source>
</evidence>
<proteinExistence type="predicted"/>
<dbReference type="RefSeq" id="WP_067958990.1">
    <property type="nucleotide sequence ID" value="NZ_CP015005.1"/>
</dbReference>
<accession>A0AAC8YMN6</accession>
<organism evidence="1 3">
    <name type="scientific">Aminobacter aminovorans</name>
    <name type="common">Chelatobacter heintzii</name>
    <dbReference type="NCBI Taxonomy" id="83263"/>
    <lineage>
        <taxon>Bacteria</taxon>
        <taxon>Pseudomonadati</taxon>
        <taxon>Pseudomonadota</taxon>
        <taxon>Alphaproteobacteria</taxon>
        <taxon>Hyphomicrobiales</taxon>
        <taxon>Phyllobacteriaceae</taxon>
        <taxon>Aminobacter</taxon>
    </lineage>
</organism>
<dbReference type="AlphaFoldDB" id="A0AAC8YMN6"/>
<protein>
    <submittedName>
        <fullName evidence="1">Uncharacterized protein</fullName>
    </submittedName>
</protein>
<dbReference type="Proteomes" id="UP000577697">
    <property type="component" value="Unassembled WGS sequence"/>
</dbReference>